<name>A0A8S0X0X6_CYCAE</name>
<proteinExistence type="predicted"/>
<gene>
    <name evidence="1" type="ORF">AAE3_LOCUS12822</name>
</gene>
<reference evidence="1 2" key="1">
    <citation type="submission" date="2020-01" db="EMBL/GenBank/DDBJ databases">
        <authorList>
            <person name="Gupta K D."/>
        </authorList>
    </citation>
    <scope>NUCLEOTIDE SEQUENCE [LARGE SCALE GENOMIC DNA]</scope>
</reference>
<dbReference type="Proteomes" id="UP000467700">
    <property type="component" value="Unassembled WGS sequence"/>
</dbReference>
<dbReference type="EMBL" id="CACVBS010000091">
    <property type="protein sequence ID" value="CAA7270586.1"/>
    <property type="molecule type" value="Genomic_DNA"/>
</dbReference>
<dbReference type="AlphaFoldDB" id="A0A8S0X0X6"/>
<evidence type="ECO:0000313" key="2">
    <source>
        <dbReference type="Proteomes" id="UP000467700"/>
    </source>
</evidence>
<accession>A0A8S0X0X6</accession>
<comment type="caution">
    <text evidence="1">The sequence shown here is derived from an EMBL/GenBank/DDBJ whole genome shotgun (WGS) entry which is preliminary data.</text>
</comment>
<organism evidence="1 2">
    <name type="scientific">Cyclocybe aegerita</name>
    <name type="common">Black poplar mushroom</name>
    <name type="synonym">Agrocybe aegerita</name>
    <dbReference type="NCBI Taxonomy" id="1973307"/>
    <lineage>
        <taxon>Eukaryota</taxon>
        <taxon>Fungi</taxon>
        <taxon>Dikarya</taxon>
        <taxon>Basidiomycota</taxon>
        <taxon>Agaricomycotina</taxon>
        <taxon>Agaricomycetes</taxon>
        <taxon>Agaricomycetidae</taxon>
        <taxon>Agaricales</taxon>
        <taxon>Agaricineae</taxon>
        <taxon>Bolbitiaceae</taxon>
        <taxon>Cyclocybe</taxon>
    </lineage>
</organism>
<evidence type="ECO:0000313" key="1">
    <source>
        <dbReference type="EMBL" id="CAA7270586.1"/>
    </source>
</evidence>
<protein>
    <submittedName>
        <fullName evidence="1">Uncharacterized protein</fullName>
    </submittedName>
</protein>
<sequence>MNLCVHFHRHQSGGSHPANRAPYTAHVVRSSLSALFAGISTRNASAFASQHADRRSPSLRRLLFRPYFHQRGRDAIHPIDTKRVDVLDGCESFRDCDGLVAVADGSGVENGNEGLEGVKYGRDFGLQATHATLLPSPLSHHTQPPLKQRTNVVMCSFATDIRTMIILRVYGANTEPLEVDSIRNYAYQWYPFLLTVD</sequence>
<keyword evidence="2" id="KW-1185">Reference proteome</keyword>